<keyword evidence="2" id="KW-0472">Membrane</keyword>
<feature type="region of interest" description="Disordered" evidence="1">
    <location>
        <begin position="580"/>
        <end position="601"/>
    </location>
</feature>
<feature type="compositionally biased region" description="Polar residues" evidence="1">
    <location>
        <begin position="227"/>
        <end position="236"/>
    </location>
</feature>
<feature type="compositionally biased region" description="Basic and acidic residues" evidence="1">
    <location>
        <begin position="172"/>
        <end position="188"/>
    </location>
</feature>
<evidence type="ECO:0000313" key="4">
    <source>
        <dbReference type="Proteomes" id="UP000324022"/>
    </source>
</evidence>
<feature type="region of interest" description="Disordered" evidence="1">
    <location>
        <begin position="287"/>
        <end position="363"/>
    </location>
</feature>
<reference evidence="3 4" key="1">
    <citation type="submission" date="2018-03" db="EMBL/GenBank/DDBJ databases">
        <authorList>
            <person name="Guldener U."/>
        </authorList>
    </citation>
    <scope>NUCLEOTIDE SEQUENCE [LARGE SCALE GENOMIC DNA]</scope>
    <source>
        <strain evidence="3 4">NBRC100155</strain>
    </source>
</reference>
<keyword evidence="2" id="KW-0812">Transmembrane</keyword>
<feature type="compositionally biased region" description="Polar residues" evidence="1">
    <location>
        <begin position="321"/>
        <end position="334"/>
    </location>
</feature>
<feature type="compositionally biased region" description="Low complexity" evidence="1">
    <location>
        <begin position="287"/>
        <end position="316"/>
    </location>
</feature>
<feature type="region of interest" description="Disordered" evidence="1">
    <location>
        <begin position="33"/>
        <end position="52"/>
    </location>
</feature>
<evidence type="ECO:0000313" key="3">
    <source>
        <dbReference type="EMBL" id="SPO31772.1"/>
    </source>
</evidence>
<proteinExistence type="predicted"/>
<dbReference type="OrthoDB" id="2556731at2759"/>
<evidence type="ECO:0000256" key="2">
    <source>
        <dbReference type="SAM" id="Phobius"/>
    </source>
</evidence>
<sequence>MRILSPLSPNLIFILVLIYFSTLISILARGQVQDPPQASQEQAQRSQTSQRTYYTDAGEHLSTPPTPPTIPLGDDSYVPSRRIYSDEDPEMARLAWFQGLSDQRAAEGKWKYIEHPLKHPSEGWGSSDVFAKTPQGEVESEVSTPSVFSAGGESEKEGDGKGVIGENQVQVEKVHDLAEGGEARRDQDLLSSPVAGGGVRRRRGRFNEGLGGGESRRGIRSHRTPSVVLSPSSSRAQFGERAHSPTRWALEVAASKLQELSPGSRARAEQQLRLQHQDLDQHLQSQALPEQQQQQQPRGASRSPPLSASSASGYASVDGNYGSTGARTPSSATFSAGDGGRRGHLSPPSPPQQSLPFDPSIKKPLPPASIAPYRVWSVEEALKSINLGEARKLTDYYPADRQHFRETLSALSSREWGSQMNKRIQWAADHRIDTSQPARVVTPLGAVLGSDVGMSGTPRFWEDPENPAPELESIVAMTKHKRIYAWIEAASIMPSALTGHSISIYEAHNVASGYKGIKKEIRDALHPIQYMGQLLRDQNGAVVFENSISPIIHKDLHQTPAESLVKLRALRAKQKSIATKQAKAKSIPKDHPNLPKSTTPQTSIHHLLGTEFTTYNRFHYPYYHTMDAFKLKNPLDTPLHYFASFSPWADAVALKPHPI</sequence>
<accession>A0A5C3EMP6</accession>
<organism evidence="3 4">
    <name type="scientific">Ustilago trichophora</name>
    <dbReference type="NCBI Taxonomy" id="86804"/>
    <lineage>
        <taxon>Eukaryota</taxon>
        <taxon>Fungi</taxon>
        <taxon>Dikarya</taxon>
        <taxon>Basidiomycota</taxon>
        <taxon>Ustilaginomycotina</taxon>
        <taxon>Ustilaginomycetes</taxon>
        <taxon>Ustilaginales</taxon>
        <taxon>Ustilaginaceae</taxon>
        <taxon>Ustilago</taxon>
    </lineage>
</organism>
<dbReference type="AlphaFoldDB" id="A0A5C3EMP6"/>
<keyword evidence="4" id="KW-1185">Reference proteome</keyword>
<evidence type="ECO:0000256" key="1">
    <source>
        <dbReference type="SAM" id="MobiDB-lite"/>
    </source>
</evidence>
<feature type="region of interest" description="Disordered" evidence="1">
    <location>
        <begin position="57"/>
        <end position="77"/>
    </location>
</feature>
<feature type="compositionally biased region" description="Polar residues" evidence="1">
    <location>
        <begin position="34"/>
        <end position="52"/>
    </location>
</feature>
<feature type="transmembrane region" description="Helical" evidence="2">
    <location>
        <begin position="7"/>
        <end position="28"/>
    </location>
</feature>
<feature type="region of interest" description="Disordered" evidence="1">
    <location>
        <begin position="137"/>
        <end position="242"/>
    </location>
</feature>
<name>A0A5C3EMP6_9BASI</name>
<gene>
    <name evidence="3" type="ORF">UTRI_06516_B</name>
</gene>
<dbReference type="Proteomes" id="UP000324022">
    <property type="component" value="Unassembled WGS sequence"/>
</dbReference>
<protein>
    <submittedName>
        <fullName evidence="3">Uncharacterized protein</fullName>
    </submittedName>
</protein>
<dbReference type="EMBL" id="OOIN01000040">
    <property type="protein sequence ID" value="SPO31772.1"/>
    <property type="molecule type" value="Genomic_DNA"/>
</dbReference>
<keyword evidence="2" id="KW-1133">Transmembrane helix</keyword>